<dbReference type="EMBL" id="SMAA01000014">
    <property type="protein sequence ID" value="TCS77643.1"/>
    <property type="molecule type" value="Genomic_DNA"/>
</dbReference>
<evidence type="ECO:0000313" key="1">
    <source>
        <dbReference type="EMBL" id="TCS77643.1"/>
    </source>
</evidence>
<evidence type="ECO:0000313" key="2">
    <source>
        <dbReference type="Proteomes" id="UP000295188"/>
    </source>
</evidence>
<comment type="caution">
    <text evidence="1">The sequence shown here is derived from an EMBL/GenBank/DDBJ whole genome shotgun (WGS) entry which is preliminary data.</text>
</comment>
<gene>
    <name evidence="1" type="ORF">EDC37_11444</name>
</gene>
<sequence>MGVIKQRVPILAMQKVLVKLLKAGQTYPVYDDVERHAKLPYITIGAINAKPNGAKHTAIYDVSVQLHFWSEYQGKREVNLMMNDVATVLTYVKLDMSGDGFRAIAQEIDFYEVFAEEEQGYHGVITLIIKIQDMECETI</sequence>
<accession>A0A4R3K4I2</accession>
<name>A0A4R3K4I2_9FIRM</name>
<dbReference type="OrthoDB" id="1683449at2"/>
<dbReference type="Gene3D" id="3.30.2000.30">
    <property type="match status" value="1"/>
</dbReference>
<dbReference type="RefSeq" id="WP_132550678.1">
    <property type="nucleotide sequence ID" value="NZ_SMAA01000014.1"/>
</dbReference>
<dbReference type="AlphaFoldDB" id="A0A4R3K4I2"/>
<organism evidence="1 2">
    <name type="scientific">Pectinatus cerevisiiphilus</name>
    <dbReference type="NCBI Taxonomy" id="86956"/>
    <lineage>
        <taxon>Bacteria</taxon>
        <taxon>Bacillati</taxon>
        <taxon>Bacillota</taxon>
        <taxon>Negativicutes</taxon>
        <taxon>Selenomonadales</taxon>
        <taxon>Selenomonadaceae</taxon>
        <taxon>Pectinatus</taxon>
    </lineage>
</organism>
<dbReference type="Pfam" id="PF11367">
    <property type="entry name" value="Tail_completion_gp17"/>
    <property type="match status" value="1"/>
</dbReference>
<dbReference type="Proteomes" id="UP000295188">
    <property type="component" value="Unassembled WGS sequence"/>
</dbReference>
<dbReference type="InterPro" id="IPR053745">
    <property type="entry name" value="Viral_Tail_Comp_sf"/>
</dbReference>
<proteinExistence type="predicted"/>
<protein>
    <submittedName>
        <fullName evidence="1">Uncharacterized protein DUF3168</fullName>
    </submittedName>
</protein>
<dbReference type="InterPro" id="IPR021508">
    <property type="entry name" value="Gp17-like"/>
</dbReference>
<keyword evidence="2" id="KW-1185">Reference proteome</keyword>
<reference evidence="1 2" key="1">
    <citation type="submission" date="2019-03" db="EMBL/GenBank/DDBJ databases">
        <title>Genomic Encyclopedia of Type Strains, Phase IV (KMG-IV): sequencing the most valuable type-strain genomes for metagenomic binning, comparative biology and taxonomic classification.</title>
        <authorList>
            <person name="Goeker M."/>
        </authorList>
    </citation>
    <scope>NUCLEOTIDE SEQUENCE [LARGE SCALE GENOMIC DNA]</scope>
    <source>
        <strain evidence="1 2">DSM 20467</strain>
    </source>
</reference>